<reference evidence="1" key="1">
    <citation type="submission" date="2020-03" db="EMBL/GenBank/DDBJ databases">
        <title>Psychroflexus Maritimus sp. nov., isolate from marine sediment.</title>
        <authorList>
            <person name="Zhong Y.-L."/>
        </authorList>
    </citation>
    <scope>NUCLEOTIDE SEQUENCE</scope>
    <source>
        <strain evidence="1">C1</strain>
    </source>
</reference>
<gene>
    <name evidence="1" type="ORF">G7034_11345</name>
</gene>
<accession>A0A967AEJ1</accession>
<keyword evidence="2" id="KW-1185">Reference proteome</keyword>
<protein>
    <recommendedName>
        <fullName evidence="3">HYR domain-containing protein</fullName>
    </recommendedName>
</protein>
<dbReference type="Proteomes" id="UP000643701">
    <property type="component" value="Unassembled WGS sequence"/>
</dbReference>
<evidence type="ECO:0000313" key="1">
    <source>
        <dbReference type="EMBL" id="NGZ90842.1"/>
    </source>
</evidence>
<evidence type="ECO:0008006" key="3">
    <source>
        <dbReference type="Google" id="ProtNLM"/>
    </source>
</evidence>
<sequence>EVENNAPEVFQLGTTQVTWTLTDENGQIISAQQNVTVTTATGETDYPTQITAPNDVTIIANQGTCEAIDVELGNPVTQSCLNFEVEN</sequence>
<dbReference type="EMBL" id="JAANAS010000115">
    <property type="protein sequence ID" value="NGZ90842.1"/>
    <property type="molecule type" value="Genomic_DNA"/>
</dbReference>
<dbReference type="RefSeq" id="WP_166401074.1">
    <property type="nucleotide sequence ID" value="NZ_JAANAS010000115.1"/>
</dbReference>
<feature type="non-terminal residue" evidence="1">
    <location>
        <position position="1"/>
    </location>
</feature>
<proteinExistence type="predicted"/>
<name>A0A967AEJ1_9FLAO</name>
<evidence type="ECO:0000313" key="2">
    <source>
        <dbReference type="Proteomes" id="UP000643701"/>
    </source>
</evidence>
<comment type="caution">
    <text evidence="1">The sequence shown here is derived from an EMBL/GenBank/DDBJ whole genome shotgun (WGS) entry which is preliminary data.</text>
</comment>
<dbReference type="AlphaFoldDB" id="A0A967AEJ1"/>
<organism evidence="1 2">
    <name type="scientific">Psychroflexus maritimus</name>
    <dbReference type="NCBI Taxonomy" id="2714865"/>
    <lineage>
        <taxon>Bacteria</taxon>
        <taxon>Pseudomonadati</taxon>
        <taxon>Bacteroidota</taxon>
        <taxon>Flavobacteriia</taxon>
        <taxon>Flavobacteriales</taxon>
        <taxon>Flavobacteriaceae</taxon>
        <taxon>Psychroflexus</taxon>
    </lineage>
</organism>
<feature type="non-terminal residue" evidence="1">
    <location>
        <position position="87"/>
    </location>
</feature>